<keyword evidence="1" id="KW-0863">Zinc-finger</keyword>
<evidence type="ECO:0000256" key="1">
    <source>
        <dbReference type="PROSITE-ProRule" id="PRU00175"/>
    </source>
</evidence>
<evidence type="ECO:0000256" key="2">
    <source>
        <dbReference type="SAM" id="MobiDB-lite"/>
    </source>
</evidence>
<dbReference type="OMA" id="NRDNDSH"/>
<dbReference type="InterPro" id="IPR013083">
    <property type="entry name" value="Znf_RING/FYVE/PHD"/>
</dbReference>
<keyword evidence="1" id="KW-0479">Metal-binding</keyword>
<dbReference type="AlphaFoldDB" id="A0A0K9PGT5"/>
<dbReference type="CDD" id="cd16449">
    <property type="entry name" value="RING-HC"/>
    <property type="match status" value="1"/>
</dbReference>
<comment type="caution">
    <text evidence="4">The sequence shown here is derived from an EMBL/GenBank/DDBJ whole genome shotgun (WGS) entry which is preliminary data.</text>
</comment>
<dbReference type="OrthoDB" id="1711136at2759"/>
<dbReference type="Proteomes" id="UP000036987">
    <property type="component" value="Unassembled WGS sequence"/>
</dbReference>
<dbReference type="Gene3D" id="3.30.40.10">
    <property type="entry name" value="Zinc/RING finger domain, C3HC4 (zinc finger)"/>
    <property type="match status" value="1"/>
</dbReference>
<keyword evidence="5" id="KW-1185">Reference proteome</keyword>
<protein>
    <recommendedName>
        <fullName evidence="3">RING-type domain-containing protein</fullName>
    </recommendedName>
</protein>
<dbReference type="EMBL" id="LFYR01000863">
    <property type="protein sequence ID" value="KMZ68156.1"/>
    <property type="molecule type" value="Genomic_DNA"/>
</dbReference>
<evidence type="ECO:0000313" key="4">
    <source>
        <dbReference type="EMBL" id="KMZ68156.1"/>
    </source>
</evidence>
<dbReference type="PANTHER" id="PTHR46629">
    <property type="entry name" value="OS01G0917900 PROTEIN"/>
    <property type="match status" value="1"/>
</dbReference>
<dbReference type="PROSITE" id="PS50089">
    <property type="entry name" value="ZF_RING_2"/>
    <property type="match status" value="1"/>
</dbReference>
<reference evidence="5" key="1">
    <citation type="journal article" date="2016" name="Nature">
        <title>The genome of the seagrass Zostera marina reveals angiosperm adaptation to the sea.</title>
        <authorList>
            <person name="Olsen J.L."/>
            <person name="Rouze P."/>
            <person name="Verhelst B."/>
            <person name="Lin Y.-C."/>
            <person name="Bayer T."/>
            <person name="Collen J."/>
            <person name="Dattolo E."/>
            <person name="De Paoli E."/>
            <person name="Dittami S."/>
            <person name="Maumus F."/>
            <person name="Michel G."/>
            <person name="Kersting A."/>
            <person name="Lauritano C."/>
            <person name="Lohaus R."/>
            <person name="Toepel M."/>
            <person name="Tonon T."/>
            <person name="Vanneste K."/>
            <person name="Amirebrahimi M."/>
            <person name="Brakel J."/>
            <person name="Bostroem C."/>
            <person name="Chovatia M."/>
            <person name="Grimwood J."/>
            <person name="Jenkins J.W."/>
            <person name="Jueterbock A."/>
            <person name="Mraz A."/>
            <person name="Stam W.T."/>
            <person name="Tice H."/>
            <person name="Bornberg-Bauer E."/>
            <person name="Green P.J."/>
            <person name="Pearson G.A."/>
            <person name="Procaccini G."/>
            <person name="Duarte C.M."/>
            <person name="Schmutz J."/>
            <person name="Reusch T.B.H."/>
            <person name="Van de Peer Y."/>
        </authorList>
    </citation>
    <scope>NUCLEOTIDE SEQUENCE [LARGE SCALE GENOMIC DNA]</scope>
    <source>
        <strain evidence="5">cv. Finnish</strain>
    </source>
</reference>
<feature type="region of interest" description="Disordered" evidence="2">
    <location>
        <begin position="117"/>
        <end position="143"/>
    </location>
</feature>
<dbReference type="Pfam" id="PF13920">
    <property type="entry name" value="zf-C3HC4_3"/>
    <property type="match status" value="1"/>
</dbReference>
<gene>
    <name evidence="4" type="ORF">ZOSMA_249G00170</name>
</gene>
<dbReference type="InterPro" id="IPR001841">
    <property type="entry name" value="Znf_RING"/>
</dbReference>
<evidence type="ECO:0000259" key="3">
    <source>
        <dbReference type="PROSITE" id="PS50089"/>
    </source>
</evidence>
<dbReference type="GO" id="GO:0008270">
    <property type="term" value="F:zinc ion binding"/>
    <property type="evidence" value="ECO:0007669"/>
    <property type="project" value="UniProtKB-KW"/>
</dbReference>
<name>A0A0K9PGT5_ZOSMR</name>
<organism evidence="4 5">
    <name type="scientific">Zostera marina</name>
    <name type="common">Eelgrass</name>
    <dbReference type="NCBI Taxonomy" id="29655"/>
    <lineage>
        <taxon>Eukaryota</taxon>
        <taxon>Viridiplantae</taxon>
        <taxon>Streptophyta</taxon>
        <taxon>Embryophyta</taxon>
        <taxon>Tracheophyta</taxon>
        <taxon>Spermatophyta</taxon>
        <taxon>Magnoliopsida</taxon>
        <taxon>Liliopsida</taxon>
        <taxon>Zosteraceae</taxon>
        <taxon>Zostera</taxon>
    </lineage>
</organism>
<feature type="domain" description="RING-type" evidence="3">
    <location>
        <begin position="187"/>
        <end position="225"/>
    </location>
</feature>
<sequence>MGSVSRRRPTLKQRLNAEEEAVTLATVLAGEKRDEHSVPSASTSTVDAAPFRRTLLDIIHEEDGGDSGNVVRRTHNHSQRIFWKSFKHHIRLRRVTASAWCSSVSPTSIVTITHNSETHRTNHPSTAVDLPQQQRREEEEEEPIRVSLMALLDETYTRENSPPKSSQSPPMEDHVGEEGDVGQWCLCCVCMVRRKSSAFIPCGPTFCRLCSREVWVGRGICPLCNGFILDILDIF</sequence>
<dbReference type="SUPFAM" id="SSF57850">
    <property type="entry name" value="RING/U-box"/>
    <property type="match status" value="1"/>
</dbReference>
<evidence type="ECO:0000313" key="5">
    <source>
        <dbReference type="Proteomes" id="UP000036987"/>
    </source>
</evidence>
<proteinExistence type="predicted"/>
<keyword evidence="1" id="KW-0862">Zinc</keyword>
<accession>A0A0K9PGT5</accession>